<protein>
    <submittedName>
        <fullName evidence="9">Uncharacterized protein</fullName>
    </submittedName>
</protein>
<feature type="transmembrane region" description="Helical" evidence="8">
    <location>
        <begin position="234"/>
        <end position="254"/>
    </location>
</feature>
<gene>
    <name evidence="9" type="ORF">EVOR1521_LOCUS5489</name>
</gene>
<dbReference type="PANTHER" id="PTHR33281">
    <property type="entry name" value="UPF0187 PROTEIN YNEE"/>
    <property type="match status" value="1"/>
</dbReference>
<sequence>MIHYQHGSWGICFLWQLRGSTLPKGLMWAIPWAAVAGMLTWAKMRSGENYEPVDAGTLLGAYGFFISLLAFMVAFRNNHGWSRYWEGATLLQQTRGEWFNAMSSTFAFCNQAPEYKEQVQTFQALTVRLMSLLFSSAVTSVSDLCDFEVIDMKGLAPQNLEFLLADFRENHHTRCEILIQWMQKAIVNGHNEGTLHIPPPILSRVFQELSRGMVNIQNARKINDLPYPFHCAQLLTVMLLVYTVGITIGSAYTFETWQSAALVTLLNVFSLWCVNYGAVEMEHPFCSGSHGLPLHKEVQSMNECLMILMLEKTQTVPSLVAGAADLPMTEVMNKTRPINHDLPEMRMVSFFDSQAVVRKTMRGRPTVRSMRLKEEGDGELGDEAATLGKDREPPRHRELPRREM</sequence>
<keyword evidence="3 8" id="KW-0812">Transmembrane</keyword>
<name>A0AA36HW30_9DINO</name>
<keyword evidence="6 8" id="KW-0472">Membrane</keyword>
<evidence type="ECO:0000256" key="1">
    <source>
        <dbReference type="ARBA" id="ARBA00004141"/>
    </source>
</evidence>
<keyword evidence="5" id="KW-0406">Ion transport</keyword>
<dbReference type="PANTHER" id="PTHR33281:SF20">
    <property type="match status" value="1"/>
</dbReference>
<feature type="region of interest" description="Disordered" evidence="7">
    <location>
        <begin position="362"/>
        <end position="404"/>
    </location>
</feature>
<evidence type="ECO:0000256" key="3">
    <source>
        <dbReference type="ARBA" id="ARBA00022692"/>
    </source>
</evidence>
<feature type="compositionally biased region" description="Basic and acidic residues" evidence="7">
    <location>
        <begin position="388"/>
        <end position="404"/>
    </location>
</feature>
<organism evidence="9 10">
    <name type="scientific">Effrenium voratum</name>
    <dbReference type="NCBI Taxonomy" id="2562239"/>
    <lineage>
        <taxon>Eukaryota</taxon>
        <taxon>Sar</taxon>
        <taxon>Alveolata</taxon>
        <taxon>Dinophyceae</taxon>
        <taxon>Suessiales</taxon>
        <taxon>Symbiodiniaceae</taxon>
        <taxon>Effrenium</taxon>
    </lineage>
</organism>
<evidence type="ECO:0000313" key="9">
    <source>
        <dbReference type="EMBL" id="CAJ1376415.1"/>
    </source>
</evidence>
<feature type="transmembrane region" description="Helical" evidence="8">
    <location>
        <begin position="260"/>
        <end position="279"/>
    </location>
</feature>
<evidence type="ECO:0000313" key="10">
    <source>
        <dbReference type="Proteomes" id="UP001178507"/>
    </source>
</evidence>
<evidence type="ECO:0000256" key="2">
    <source>
        <dbReference type="ARBA" id="ARBA00022448"/>
    </source>
</evidence>
<keyword evidence="2" id="KW-0813">Transport</keyword>
<evidence type="ECO:0000256" key="8">
    <source>
        <dbReference type="SAM" id="Phobius"/>
    </source>
</evidence>
<dbReference type="GO" id="GO:0016020">
    <property type="term" value="C:membrane"/>
    <property type="evidence" value="ECO:0007669"/>
    <property type="project" value="UniProtKB-SubCell"/>
</dbReference>
<proteinExistence type="predicted"/>
<feature type="transmembrane region" description="Helical" evidence="8">
    <location>
        <begin position="25"/>
        <end position="44"/>
    </location>
</feature>
<keyword evidence="4 8" id="KW-1133">Transmembrane helix</keyword>
<evidence type="ECO:0000256" key="5">
    <source>
        <dbReference type="ARBA" id="ARBA00023065"/>
    </source>
</evidence>
<comment type="subcellular location">
    <subcellularLocation>
        <location evidence="1">Membrane</location>
        <topology evidence="1">Multi-pass membrane protein</topology>
    </subcellularLocation>
</comment>
<evidence type="ECO:0000256" key="4">
    <source>
        <dbReference type="ARBA" id="ARBA00022989"/>
    </source>
</evidence>
<dbReference type="Pfam" id="PF25539">
    <property type="entry name" value="Bestrophin_2"/>
    <property type="match status" value="1"/>
</dbReference>
<comment type="caution">
    <text evidence="9">The sequence shown here is derived from an EMBL/GenBank/DDBJ whole genome shotgun (WGS) entry which is preliminary data.</text>
</comment>
<dbReference type="GO" id="GO:0005254">
    <property type="term" value="F:chloride channel activity"/>
    <property type="evidence" value="ECO:0007669"/>
    <property type="project" value="InterPro"/>
</dbReference>
<dbReference type="Proteomes" id="UP001178507">
    <property type="component" value="Unassembled WGS sequence"/>
</dbReference>
<evidence type="ECO:0000256" key="7">
    <source>
        <dbReference type="SAM" id="MobiDB-lite"/>
    </source>
</evidence>
<dbReference type="EMBL" id="CAUJNA010000391">
    <property type="protein sequence ID" value="CAJ1376415.1"/>
    <property type="molecule type" value="Genomic_DNA"/>
</dbReference>
<reference evidence="9" key="1">
    <citation type="submission" date="2023-08" db="EMBL/GenBank/DDBJ databases">
        <authorList>
            <person name="Chen Y."/>
            <person name="Shah S."/>
            <person name="Dougan E. K."/>
            <person name="Thang M."/>
            <person name="Chan C."/>
        </authorList>
    </citation>
    <scope>NUCLEOTIDE SEQUENCE</scope>
</reference>
<accession>A0AA36HW30</accession>
<evidence type="ECO:0000256" key="6">
    <source>
        <dbReference type="ARBA" id="ARBA00023136"/>
    </source>
</evidence>
<dbReference type="InterPro" id="IPR044669">
    <property type="entry name" value="YneE/VCCN1/2-like"/>
</dbReference>
<dbReference type="AlphaFoldDB" id="A0AA36HW30"/>
<keyword evidence="10" id="KW-1185">Reference proteome</keyword>
<feature type="transmembrane region" description="Helical" evidence="8">
    <location>
        <begin position="56"/>
        <end position="75"/>
    </location>
</feature>